<evidence type="ECO:0000256" key="4">
    <source>
        <dbReference type="ARBA" id="ARBA00022833"/>
    </source>
</evidence>
<dbReference type="PANTHER" id="PTHR10071:SF281">
    <property type="entry name" value="BOX A-BINDING FACTOR-RELATED"/>
    <property type="match status" value="1"/>
</dbReference>
<keyword evidence="4" id="KW-0862">Zinc</keyword>
<dbReference type="InterPro" id="IPR013088">
    <property type="entry name" value="Znf_NHR/GATA"/>
</dbReference>
<comment type="caution">
    <text evidence="9">The sequence shown here is derived from an EMBL/GenBank/DDBJ whole genome shotgun (WGS) entry which is preliminary data.</text>
</comment>
<dbReference type="GO" id="GO:0000122">
    <property type="term" value="P:negative regulation of transcription by RNA polymerase II"/>
    <property type="evidence" value="ECO:0007669"/>
    <property type="project" value="TreeGrafter"/>
</dbReference>
<keyword evidence="5" id="KW-0539">Nucleus</keyword>
<protein>
    <recommendedName>
        <fullName evidence="8">GATA-type domain-containing protein</fullName>
    </recommendedName>
</protein>
<name>A0A8H7BVV3_9FUNG</name>
<feature type="region of interest" description="Disordered" evidence="7">
    <location>
        <begin position="273"/>
        <end position="295"/>
    </location>
</feature>
<dbReference type="CDD" id="cd00202">
    <property type="entry name" value="ZnF_GATA"/>
    <property type="match status" value="1"/>
</dbReference>
<feature type="compositionally biased region" description="Basic and acidic residues" evidence="7">
    <location>
        <begin position="200"/>
        <end position="209"/>
    </location>
</feature>
<dbReference type="GO" id="GO:0005634">
    <property type="term" value="C:nucleus"/>
    <property type="evidence" value="ECO:0007669"/>
    <property type="project" value="UniProtKB-SubCell"/>
</dbReference>
<proteinExistence type="predicted"/>
<keyword evidence="2" id="KW-0479">Metal-binding</keyword>
<sequence length="295" mass="33540">MPAMARQEIYEQTNQHSYMFPATPLHQQQQPLYAGRYPHMLATKPRHVQTHPGSLNTPLLTTMPEHTYMMGTMGCPIFRESHDHHTSLDLTLRSETYDNMAPTNFGFLNSLNDIFPTPMLTPGNELTAWPLQGIPTKLVVEDQEEGNMKGDQYPFHIKHLPANSNHTRSFSSKNNNICMEETISSSSISISSSTTTSSEIDQREQDDRPSPPAQNDVALAKREHRANQCSNCDTQCTPLWRRNSKGEPLCNACGLFFKLHGTVRPRCLKTDVIKKRNRTSTQKKRRRSSKRTSTK</sequence>
<dbReference type="FunFam" id="3.30.50.10:FF:000007">
    <property type="entry name" value="Nitrogen regulatory AreA, N-terminal"/>
    <property type="match status" value="1"/>
</dbReference>
<comment type="subcellular location">
    <subcellularLocation>
        <location evidence="1">Nucleus</location>
    </subcellularLocation>
</comment>
<feature type="domain" description="GATA-type" evidence="8">
    <location>
        <begin position="223"/>
        <end position="276"/>
    </location>
</feature>
<keyword evidence="10" id="KW-1185">Reference proteome</keyword>
<evidence type="ECO:0000256" key="2">
    <source>
        <dbReference type="ARBA" id="ARBA00022723"/>
    </source>
</evidence>
<dbReference type="PROSITE" id="PS00344">
    <property type="entry name" value="GATA_ZN_FINGER_1"/>
    <property type="match status" value="1"/>
</dbReference>
<dbReference type="GO" id="GO:0000978">
    <property type="term" value="F:RNA polymerase II cis-regulatory region sequence-specific DNA binding"/>
    <property type="evidence" value="ECO:0007669"/>
    <property type="project" value="TreeGrafter"/>
</dbReference>
<dbReference type="Pfam" id="PF00320">
    <property type="entry name" value="GATA"/>
    <property type="match status" value="1"/>
</dbReference>
<dbReference type="GO" id="GO:0008270">
    <property type="term" value="F:zinc ion binding"/>
    <property type="evidence" value="ECO:0007669"/>
    <property type="project" value="UniProtKB-KW"/>
</dbReference>
<accession>A0A8H7BVV3</accession>
<evidence type="ECO:0000259" key="8">
    <source>
        <dbReference type="PROSITE" id="PS50114"/>
    </source>
</evidence>
<organism evidence="9 10">
    <name type="scientific">Apophysomyces ossiformis</name>
    <dbReference type="NCBI Taxonomy" id="679940"/>
    <lineage>
        <taxon>Eukaryota</taxon>
        <taxon>Fungi</taxon>
        <taxon>Fungi incertae sedis</taxon>
        <taxon>Mucoromycota</taxon>
        <taxon>Mucoromycotina</taxon>
        <taxon>Mucoromycetes</taxon>
        <taxon>Mucorales</taxon>
        <taxon>Mucorineae</taxon>
        <taxon>Mucoraceae</taxon>
        <taxon>Apophysomyces</taxon>
    </lineage>
</organism>
<dbReference type="Gene3D" id="3.30.50.10">
    <property type="entry name" value="Erythroid Transcription Factor GATA-1, subunit A"/>
    <property type="match status" value="1"/>
</dbReference>
<dbReference type="SMART" id="SM00401">
    <property type="entry name" value="ZnF_GATA"/>
    <property type="match status" value="1"/>
</dbReference>
<evidence type="ECO:0000256" key="7">
    <source>
        <dbReference type="SAM" id="MobiDB-lite"/>
    </source>
</evidence>
<dbReference type="AlphaFoldDB" id="A0A8H7BVV3"/>
<dbReference type="GO" id="GO:0000981">
    <property type="term" value="F:DNA-binding transcription factor activity, RNA polymerase II-specific"/>
    <property type="evidence" value="ECO:0007669"/>
    <property type="project" value="TreeGrafter"/>
</dbReference>
<evidence type="ECO:0000256" key="1">
    <source>
        <dbReference type="ARBA" id="ARBA00004123"/>
    </source>
</evidence>
<dbReference type="Proteomes" id="UP000605846">
    <property type="component" value="Unassembled WGS sequence"/>
</dbReference>
<dbReference type="InterPro" id="IPR000679">
    <property type="entry name" value="Znf_GATA"/>
</dbReference>
<dbReference type="PRINTS" id="PR00619">
    <property type="entry name" value="GATAZNFINGER"/>
</dbReference>
<dbReference type="OrthoDB" id="515401at2759"/>
<dbReference type="SUPFAM" id="SSF57716">
    <property type="entry name" value="Glucocorticoid receptor-like (DNA-binding domain)"/>
    <property type="match status" value="1"/>
</dbReference>
<reference evidence="9" key="1">
    <citation type="submission" date="2020-01" db="EMBL/GenBank/DDBJ databases">
        <title>Genome Sequencing of Three Apophysomyces-Like Fungal Strains Confirms a Novel Fungal Genus in the Mucoromycota with divergent Burkholderia-like Endosymbiotic Bacteria.</title>
        <authorList>
            <person name="Stajich J.E."/>
            <person name="Macias A.M."/>
            <person name="Carter-House D."/>
            <person name="Lovett B."/>
            <person name="Kasson L.R."/>
            <person name="Berry K."/>
            <person name="Grigoriev I."/>
            <person name="Chang Y."/>
            <person name="Spatafora J."/>
            <person name="Kasson M.T."/>
        </authorList>
    </citation>
    <scope>NUCLEOTIDE SEQUENCE</scope>
    <source>
        <strain evidence="9">NRRL A-21654</strain>
    </source>
</reference>
<gene>
    <name evidence="9" type="ORF">EC973_006124</name>
</gene>
<evidence type="ECO:0000256" key="6">
    <source>
        <dbReference type="PROSITE-ProRule" id="PRU00094"/>
    </source>
</evidence>
<feature type="compositionally biased region" description="Low complexity" evidence="7">
    <location>
        <begin position="188"/>
        <end position="199"/>
    </location>
</feature>
<evidence type="ECO:0000313" key="9">
    <source>
        <dbReference type="EMBL" id="KAF7728444.1"/>
    </source>
</evidence>
<dbReference type="PANTHER" id="PTHR10071">
    <property type="entry name" value="TRANSCRIPTION FACTOR GATA FAMILY MEMBER"/>
    <property type="match status" value="1"/>
</dbReference>
<keyword evidence="3 6" id="KW-0863">Zinc-finger</keyword>
<feature type="region of interest" description="Disordered" evidence="7">
    <location>
        <begin position="188"/>
        <end position="214"/>
    </location>
</feature>
<evidence type="ECO:0000256" key="5">
    <source>
        <dbReference type="ARBA" id="ARBA00023242"/>
    </source>
</evidence>
<dbReference type="PROSITE" id="PS50114">
    <property type="entry name" value="GATA_ZN_FINGER_2"/>
    <property type="match status" value="1"/>
</dbReference>
<dbReference type="InterPro" id="IPR039355">
    <property type="entry name" value="Transcription_factor_GATA"/>
</dbReference>
<dbReference type="GO" id="GO:0045944">
    <property type="term" value="P:positive regulation of transcription by RNA polymerase II"/>
    <property type="evidence" value="ECO:0007669"/>
    <property type="project" value="TreeGrafter"/>
</dbReference>
<evidence type="ECO:0000256" key="3">
    <source>
        <dbReference type="ARBA" id="ARBA00022771"/>
    </source>
</evidence>
<evidence type="ECO:0000313" key="10">
    <source>
        <dbReference type="Proteomes" id="UP000605846"/>
    </source>
</evidence>
<dbReference type="EMBL" id="JABAYA010000037">
    <property type="protein sequence ID" value="KAF7728444.1"/>
    <property type="molecule type" value="Genomic_DNA"/>
</dbReference>
<feature type="compositionally biased region" description="Basic residues" evidence="7">
    <location>
        <begin position="275"/>
        <end position="295"/>
    </location>
</feature>